<evidence type="ECO:0000313" key="2">
    <source>
        <dbReference type="Proteomes" id="UP000569732"/>
    </source>
</evidence>
<comment type="caution">
    <text evidence="1">The sequence shown here is derived from an EMBL/GenBank/DDBJ whole genome shotgun (WGS) entry which is preliminary data.</text>
</comment>
<dbReference type="AlphaFoldDB" id="A0A853I1J2"/>
<dbReference type="Proteomes" id="UP000569732">
    <property type="component" value="Unassembled WGS sequence"/>
</dbReference>
<accession>A0A853I1J2</accession>
<sequence>MYFVELSGWIYFSGKLPSHQATLLKAIVTEVNQKLVEGSIDLSIDEHLVCIKGEGVVSDSQPLDLLVMALNLVKDDKSTINDIRPDQAFRQVDNEFRYERYIQLVPQTMKTMA</sequence>
<proteinExistence type="predicted"/>
<reference evidence="1 2" key="1">
    <citation type="submission" date="2020-07" db="EMBL/GenBank/DDBJ databases">
        <title>Endozoicomonas sp. nov., isolated from sediment.</title>
        <authorList>
            <person name="Gu T."/>
        </authorList>
    </citation>
    <scope>NUCLEOTIDE SEQUENCE [LARGE SCALE GENOMIC DNA]</scope>
    <source>
        <strain evidence="1 2">SM1973</strain>
    </source>
</reference>
<keyword evidence="2" id="KW-1185">Reference proteome</keyword>
<dbReference type="RefSeq" id="WP_180569863.1">
    <property type="nucleotide sequence ID" value="NZ_JACCKB010000030.1"/>
</dbReference>
<dbReference type="EMBL" id="JACCKB010000030">
    <property type="protein sequence ID" value="NYZ67840.1"/>
    <property type="molecule type" value="Genomic_DNA"/>
</dbReference>
<organism evidence="1 2">
    <name type="scientific">Spartinivicinus marinus</name>
    <dbReference type="NCBI Taxonomy" id="2994442"/>
    <lineage>
        <taxon>Bacteria</taxon>
        <taxon>Pseudomonadati</taxon>
        <taxon>Pseudomonadota</taxon>
        <taxon>Gammaproteobacteria</taxon>
        <taxon>Oceanospirillales</taxon>
        <taxon>Zooshikellaceae</taxon>
        <taxon>Spartinivicinus</taxon>
    </lineage>
</organism>
<gene>
    <name evidence="1" type="ORF">H0A36_17640</name>
</gene>
<evidence type="ECO:0000313" key="1">
    <source>
        <dbReference type="EMBL" id="NYZ67840.1"/>
    </source>
</evidence>
<name>A0A853I1J2_9GAMM</name>
<protein>
    <submittedName>
        <fullName evidence="1">Uncharacterized protein</fullName>
    </submittedName>
</protein>